<evidence type="ECO:0000313" key="5">
    <source>
        <dbReference type="EMBL" id="RNB87838.1"/>
    </source>
</evidence>
<dbReference type="PANTHER" id="PTHR42951">
    <property type="entry name" value="METALLO-BETA-LACTAMASE DOMAIN-CONTAINING"/>
    <property type="match status" value="1"/>
</dbReference>
<comment type="catalytic activity">
    <reaction evidence="3">
        <text>3',5'-cyclic UMP + H2O = UMP + H(+)</text>
        <dbReference type="Rhea" id="RHEA:70575"/>
        <dbReference type="ChEBI" id="CHEBI:15377"/>
        <dbReference type="ChEBI" id="CHEBI:15378"/>
        <dbReference type="ChEBI" id="CHEBI:57865"/>
        <dbReference type="ChEBI" id="CHEBI:184387"/>
    </reaction>
    <physiologicalReaction direction="left-to-right" evidence="3">
        <dbReference type="Rhea" id="RHEA:70576"/>
    </physiologicalReaction>
</comment>
<evidence type="ECO:0000256" key="1">
    <source>
        <dbReference type="ARBA" id="ARBA00034221"/>
    </source>
</evidence>
<evidence type="ECO:0000259" key="4">
    <source>
        <dbReference type="SMART" id="SM00849"/>
    </source>
</evidence>
<dbReference type="AlphaFoldDB" id="A0A3M8DIJ4"/>
<evidence type="ECO:0000313" key="6">
    <source>
        <dbReference type="Proteomes" id="UP000271031"/>
    </source>
</evidence>
<organism evidence="5 6">
    <name type="scientific">Brevibacillus fluminis</name>
    <dbReference type="NCBI Taxonomy" id="511487"/>
    <lineage>
        <taxon>Bacteria</taxon>
        <taxon>Bacillati</taxon>
        <taxon>Bacillota</taxon>
        <taxon>Bacilli</taxon>
        <taxon>Bacillales</taxon>
        <taxon>Paenibacillaceae</taxon>
        <taxon>Brevibacillus</taxon>
    </lineage>
</organism>
<reference evidence="5 6" key="1">
    <citation type="submission" date="2018-10" db="EMBL/GenBank/DDBJ databases">
        <title>Phylogenomics of Brevibacillus.</title>
        <authorList>
            <person name="Dunlap C."/>
        </authorList>
    </citation>
    <scope>NUCLEOTIDE SEQUENCE [LARGE SCALE GENOMIC DNA]</scope>
    <source>
        <strain evidence="5 6">JCM 15716</strain>
    </source>
</reference>
<dbReference type="GO" id="GO:0016787">
    <property type="term" value="F:hydrolase activity"/>
    <property type="evidence" value="ECO:0007669"/>
    <property type="project" value="UniProtKB-KW"/>
</dbReference>
<proteinExistence type="predicted"/>
<dbReference type="SUPFAM" id="SSF56281">
    <property type="entry name" value="Metallo-hydrolase/oxidoreductase"/>
    <property type="match status" value="1"/>
</dbReference>
<dbReference type="SMART" id="SM00849">
    <property type="entry name" value="Lactamase_B"/>
    <property type="match status" value="1"/>
</dbReference>
<dbReference type="InterPro" id="IPR001279">
    <property type="entry name" value="Metallo-B-lactamas"/>
</dbReference>
<dbReference type="InterPro" id="IPR050855">
    <property type="entry name" value="NDM-1-like"/>
</dbReference>
<comment type="caution">
    <text evidence="5">The sequence shown here is derived from an EMBL/GenBank/DDBJ whole genome shotgun (WGS) entry which is preliminary data.</text>
</comment>
<comment type="function">
    <text evidence="2">Counteracts the endogenous Pycsar antiviral defense system. Phosphodiesterase that enables metal-dependent hydrolysis of host cyclic nucleotide Pycsar defense signals such as cCMP and cUMP.</text>
</comment>
<dbReference type="PANTHER" id="PTHR42951:SF14">
    <property type="entry name" value="METALLO-BETA-LACTAMASE SUPERFAMILY PROTEIN"/>
    <property type="match status" value="1"/>
</dbReference>
<dbReference type="EMBL" id="RHHQ01000010">
    <property type="protein sequence ID" value="RNB87838.1"/>
    <property type="molecule type" value="Genomic_DNA"/>
</dbReference>
<protein>
    <submittedName>
        <fullName evidence="5">MBL fold metallo-hydrolase</fullName>
    </submittedName>
</protein>
<evidence type="ECO:0000256" key="2">
    <source>
        <dbReference type="ARBA" id="ARBA00034301"/>
    </source>
</evidence>
<sequence>MVGERTGFFAGSVNIGILLGETGAILIDSGLDTQNAKKLKKGLDEIGQKLVAIVQTHAHADHFGGNAYLLGQFPDAVVYAPELEEAMIRNPLLEPIYLGMGASPLKELKNKFLLAESSRVDHILPSQGTITIDGMELELLALPGHSYNQIGIAAEGICYAADSFFGEETLKKHKLPFLVDARETLHSLAKLQATNYEGYLPGHGSFETSVDAVLEANIRCHKELLDRIEALYSTEATLEEGLMHICNQLEIKLDNLSGYVLFRTAFMGYLVGLLQEERISYRFVDNQLRFSSTRLS</sequence>
<comment type="catalytic activity">
    <reaction evidence="1">
        <text>3',5'-cyclic CMP + H2O = CMP + H(+)</text>
        <dbReference type="Rhea" id="RHEA:72675"/>
        <dbReference type="ChEBI" id="CHEBI:15377"/>
        <dbReference type="ChEBI" id="CHEBI:15378"/>
        <dbReference type="ChEBI" id="CHEBI:58003"/>
        <dbReference type="ChEBI" id="CHEBI:60377"/>
    </reaction>
    <physiologicalReaction direction="left-to-right" evidence="1">
        <dbReference type="Rhea" id="RHEA:72676"/>
    </physiologicalReaction>
</comment>
<dbReference type="Proteomes" id="UP000271031">
    <property type="component" value="Unassembled WGS sequence"/>
</dbReference>
<keyword evidence="5" id="KW-0378">Hydrolase</keyword>
<dbReference type="OrthoDB" id="11380at2"/>
<keyword evidence="6" id="KW-1185">Reference proteome</keyword>
<dbReference type="Pfam" id="PF00753">
    <property type="entry name" value="Lactamase_B"/>
    <property type="match status" value="1"/>
</dbReference>
<gene>
    <name evidence="5" type="ORF">EDM56_13130</name>
</gene>
<dbReference type="CDD" id="cd07743">
    <property type="entry name" value="metallo-hydrolase-like_MBL-fold"/>
    <property type="match status" value="1"/>
</dbReference>
<name>A0A3M8DIJ4_9BACL</name>
<accession>A0A3M8DIJ4</accession>
<dbReference type="InterPro" id="IPR036866">
    <property type="entry name" value="RibonucZ/Hydroxyglut_hydro"/>
</dbReference>
<feature type="domain" description="Metallo-beta-lactamase" evidence="4">
    <location>
        <begin position="12"/>
        <end position="203"/>
    </location>
</feature>
<evidence type="ECO:0000256" key="3">
    <source>
        <dbReference type="ARBA" id="ARBA00048505"/>
    </source>
</evidence>
<dbReference type="Gene3D" id="3.60.15.10">
    <property type="entry name" value="Ribonuclease Z/Hydroxyacylglutathione hydrolase-like"/>
    <property type="match status" value="1"/>
</dbReference>